<reference evidence="1" key="1">
    <citation type="submission" date="2021-01" db="EMBL/GenBank/DDBJ databases">
        <authorList>
            <person name="Corre E."/>
            <person name="Pelletier E."/>
            <person name="Niang G."/>
            <person name="Scheremetjew M."/>
            <person name="Finn R."/>
            <person name="Kale V."/>
            <person name="Holt S."/>
            <person name="Cochrane G."/>
            <person name="Meng A."/>
            <person name="Brown T."/>
            <person name="Cohen L."/>
        </authorList>
    </citation>
    <scope>NUCLEOTIDE SEQUENCE</scope>
    <source>
        <strain evidence="1">NIES-381</strain>
    </source>
</reference>
<dbReference type="EMBL" id="HBGA01033937">
    <property type="protein sequence ID" value="CAD9001162.1"/>
    <property type="molecule type" value="Transcribed_RNA"/>
</dbReference>
<dbReference type="AlphaFoldDB" id="A0A7S1N6N3"/>
<gene>
    <name evidence="1" type="ORF">EGYM00392_LOCUS12237</name>
</gene>
<proteinExistence type="predicted"/>
<sequence>MVALSPRWGIRLPVLTHLTSQSGTSLRSHVSLSSTSDIAVNEQAALIGVSTASTVLLLGKIWRRSGANNTQKKQREKRQHNSIDEQINCTQDFHGWQRSIADHLQFDLQSHDYVNADEVPDSLVGFLSRRMKSMNDVGTDNVARLPPLTPNDAKRLCTLLIVVENFPLGSSNGTRHSSSTKVWSIFNLIPRKGGAMIHMYMYRLLLLVL</sequence>
<organism evidence="1">
    <name type="scientific">Eutreptiella gymnastica</name>
    <dbReference type="NCBI Taxonomy" id="73025"/>
    <lineage>
        <taxon>Eukaryota</taxon>
        <taxon>Discoba</taxon>
        <taxon>Euglenozoa</taxon>
        <taxon>Euglenida</taxon>
        <taxon>Spirocuta</taxon>
        <taxon>Euglenophyceae</taxon>
        <taxon>Eutreptiales</taxon>
        <taxon>Eutreptiaceae</taxon>
        <taxon>Eutreptiella</taxon>
    </lineage>
</organism>
<protein>
    <submittedName>
        <fullName evidence="1">Uncharacterized protein</fullName>
    </submittedName>
</protein>
<accession>A0A7S1N6N3</accession>
<evidence type="ECO:0000313" key="1">
    <source>
        <dbReference type="EMBL" id="CAD9001162.1"/>
    </source>
</evidence>
<name>A0A7S1N6N3_9EUGL</name>